<evidence type="ECO:0000256" key="1">
    <source>
        <dbReference type="ARBA" id="ARBA00000900"/>
    </source>
</evidence>
<dbReference type="InterPro" id="IPR017903">
    <property type="entry name" value="COS_domain"/>
</dbReference>
<feature type="domain" description="COS" evidence="19">
    <location>
        <begin position="288"/>
        <end position="346"/>
    </location>
</feature>
<dbReference type="EC" id="2.3.2.27" evidence="4"/>
<protein>
    <recommendedName>
        <fullName evidence="4">RING-type E3 ubiquitin transferase</fullName>
        <ecNumber evidence="4">2.3.2.27</ecNumber>
    </recommendedName>
</protein>
<evidence type="ECO:0000256" key="15">
    <source>
        <dbReference type="SAM" id="MobiDB-lite"/>
    </source>
</evidence>
<evidence type="ECO:0000256" key="3">
    <source>
        <dbReference type="ARBA" id="ARBA00004496"/>
    </source>
</evidence>
<dbReference type="GO" id="GO:0008270">
    <property type="term" value="F:zinc ion binding"/>
    <property type="evidence" value="ECO:0007669"/>
    <property type="project" value="UniProtKB-KW"/>
</dbReference>
<keyword evidence="16" id="KW-0812">Transmembrane</keyword>
<dbReference type="SMART" id="SM00184">
    <property type="entry name" value="RING"/>
    <property type="match status" value="1"/>
</dbReference>
<dbReference type="STRING" id="69293.ENSGACP00000013691"/>
<dbReference type="Gene3D" id="3.30.40.10">
    <property type="entry name" value="Zinc/RING finger domain, C3HC4 (zinc finger)"/>
    <property type="match status" value="1"/>
</dbReference>
<dbReference type="GO" id="GO:0061630">
    <property type="term" value="F:ubiquitin protein ligase activity"/>
    <property type="evidence" value="ECO:0007669"/>
    <property type="project" value="UniProtKB-EC"/>
</dbReference>
<dbReference type="OMA" id="MLMRCYG"/>
<dbReference type="PROSITE" id="PS00518">
    <property type="entry name" value="ZF_RING_1"/>
    <property type="match status" value="1"/>
</dbReference>
<dbReference type="InterPro" id="IPR000315">
    <property type="entry name" value="Znf_B-box"/>
</dbReference>
<dbReference type="SUPFAM" id="SSF57850">
    <property type="entry name" value="RING/U-box"/>
    <property type="match status" value="1"/>
</dbReference>
<reference evidence="20 21" key="1">
    <citation type="journal article" date="2021" name="G3 (Bethesda)">
        <title>Improved contiguity of the threespine stickleback genome using long-read sequencing.</title>
        <authorList>
            <person name="Nath S."/>
            <person name="Shaw D.E."/>
            <person name="White M.A."/>
        </authorList>
    </citation>
    <scope>NUCLEOTIDE SEQUENCE [LARGE SCALE GENOMIC DNA]</scope>
    <source>
        <strain evidence="20 21">Lake Benthic</strain>
    </source>
</reference>
<dbReference type="GO" id="GO:0005737">
    <property type="term" value="C:cytoplasm"/>
    <property type="evidence" value="ECO:0007669"/>
    <property type="project" value="UniProtKB-SubCell"/>
</dbReference>
<reference evidence="20" key="2">
    <citation type="submission" date="2025-08" db="UniProtKB">
        <authorList>
            <consortium name="Ensembl"/>
        </authorList>
    </citation>
    <scope>IDENTIFICATION</scope>
</reference>
<feature type="transmembrane region" description="Helical" evidence="16">
    <location>
        <begin position="481"/>
        <end position="503"/>
    </location>
</feature>
<evidence type="ECO:0000259" key="19">
    <source>
        <dbReference type="PROSITE" id="PS51262"/>
    </source>
</evidence>
<dbReference type="SMART" id="SM00336">
    <property type="entry name" value="BBOX"/>
    <property type="match status" value="1"/>
</dbReference>
<evidence type="ECO:0000256" key="16">
    <source>
        <dbReference type="SAM" id="Phobius"/>
    </source>
</evidence>
<feature type="domain" description="B box-type" evidence="18">
    <location>
        <begin position="138"/>
        <end position="180"/>
    </location>
</feature>
<dbReference type="PROSITE" id="PS50089">
    <property type="entry name" value="ZF_RING_2"/>
    <property type="match status" value="1"/>
</dbReference>
<comment type="subcellular location">
    <subcellularLocation>
        <location evidence="3">Cytoplasm</location>
    </subcellularLocation>
    <subcellularLocation>
        <location evidence="2">Nucleus</location>
    </subcellularLocation>
</comment>
<dbReference type="InterPro" id="IPR013083">
    <property type="entry name" value="Znf_RING/FYVE/PHD"/>
</dbReference>
<evidence type="ECO:0000259" key="17">
    <source>
        <dbReference type="PROSITE" id="PS50089"/>
    </source>
</evidence>
<dbReference type="InterPro" id="IPR017907">
    <property type="entry name" value="Znf_RING_CS"/>
</dbReference>
<evidence type="ECO:0000256" key="7">
    <source>
        <dbReference type="ARBA" id="ARBA00022723"/>
    </source>
</evidence>
<dbReference type="Gene3D" id="3.30.160.60">
    <property type="entry name" value="Classic Zinc Finger"/>
    <property type="match status" value="1"/>
</dbReference>
<keyword evidence="5" id="KW-0963">Cytoplasm</keyword>
<dbReference type="Pfam" id="PF00643">
    <property type="entry name" value="zf-B_box"/>
    <property type="match status" value="1"/>
</dbReference>
<accession>G3P7W7</accession>
<dbReference type="KEGG" id="gat:120829855"/>
<dbReference type="RefSeq" id="XP_040050312.1">
    <property type="nucleotide sequence ID" value="XM_040194378.1"/>
</dbReference>
<evidence type="ECO:0000256" key="5">
    <source>
        <dbReference type="ARBA" id="ARBA00022490"/>
    </source>
</evidence>
<dbReference type="AlphaFoldDB" id="G3P7W7"/>
<evidence type="ECO:0000256" key="2">
    <source>
        <dbReference type="ARBA" id="ARBA00004123"/>
    </source>
</evidence>
<evidence type="ECO:0000256" key="12">
    <source>
        <dbReference type="ARBA" id="ARBA00023242"/>
    </source>
</evidence>
<comment type="catalytic activity">
    <reaction evidence="1">
        <text>S-ubiquitinyl-[E2 ubiquitin-conjugating enzyme]-L-cysteine + [acceptor protein]-L-lysine = [E2 ubiquitin-conjugating enzyme]-L-cysteine + N(6)-ubiquitinyl-[acceptor protein]-L-lysine.</text>
        <dbReference type="EC" id="2.3.2.27"/>
    </reaction>
</comment>
<evidence type="ECO:0000313" key="20">
    <source>
        <dbReference type="Ensembl" id="ENSGACP00000013691.2"/>
    </source>
</evidence>
<dbReference type="RefSeq" id="XP_040050313.1">
    <property type="nucleotide sequence ID" value="XM_040194379.1"/>
</dbReference>
<keyword evidence="7" id="KW-0479">Metal-binding</keyword>
<evidence type="ECO:0000256" key="9">
    <source>
        <dbReference type="ARBA" id="ARBA00022833"/>
    </source>
</evidence>
<keyword evidence="9" id="KW-0862">Zinc</keyword>
<evidence type="ECO:0000256" key="4">
    <source>
        <dbReference type="ARBA" id="ARBA00012483"/>
    </source>
</evidence>
<keyword evidence="16" id="KW-0472">Membrane</keyword>
<dbReference type="Pfam" id="PF13445">
    <property type="entry name" value="zf-RING_UBOX"/>
    <property type="match status" value="1"/>
</dbReference>
<dbReference type="InterPro" id="IPR027370">
    <property type="entry name" value="Znf-RING_euk"/>
</dbReference>
<keyword evidence="12" id="KW-0539">Nucleus</keyword>
<dbReference type="PROSITE" id="PS51262">
    <property type="entry name" value="COS"/>
    <property type="match status" value="1"/>
</dbReference>
<keyword evidence="10 14" id="KW-0175">Coiled coil</keyword>
<dbReference type="InterPro" id="IPR050617">
    <property type="entry name" value="E3_ligase_FN3/SPRY"/>
</dbReference>
<feature type="region of interest" description="Disordered" evidence="15">
    <location>
        <begin position="423"/>
        <end position="466"/>
    </location>
</feature>
<evidence type="ECO:0000256" key="11">
    <source>
        <dbReference type="ARBA" id="ARBA00023179"/>
    </source>
</evidence>
<evidence type="ECO:0000256" key="10">
    <source>
        <dbReference type="ARBA" id="ARBA00023054"/>
    </source>
</evidence>
<feature type="compositionally biased region" description="Acidic residues" evidence="15">
    <location>
        <begin position="442"/>
        <end position="454"/>
    </location>
</feature>
<dbReference type="GO" id="GO:0070507">
    <property type="term" value="P:regulation of microtubule cytoskeleton organization"/>
    <property type="evidence" value="ECO:0007669"/>
    <property type="project" value="TreeGrafter"/>
</dbReference>
<evidence type="ECO:0000256" key="6">
    <source>
        <dbReference type="ARBA" id="ARBA00022679"/>
    </source>
</evidence>
<dbReference type="InParanoid" id="G3P7W7"/>
<keyword evidence="6" id="KW-0808">Transferase</keyword>
<proteinExistence type="predicted"/>
<dbReference type="GeneID" id="120829855"/>
<evidence type="ECO:0000259" key="18">
    <source>
        <dbReference type="PROSITE" id="PS50119"/>
    </source>
</evidence>
<evidence type="ECO:0000256" key="14">
    <source>
        <dbReference type="SAM" id="Coils"/>
    </source>
</evidence>
<dbReference type="CTD" id="445187"/>
<dbReference type="Ensembl" id="ENSGACT00000013716.2">
    <property type="protein sequence ID" value="ENSGACP00000013691.2"/>
    <property type="gene ID" value="ENSGACG00000010359.2"/>
</dbReference>
<feature type="coiled-coil region" evidence="14">
    <location>
        <begin position="198"/>
        <end position="229"/>
    </location>
</feature>
<keyword evidence="8 13" id="KW-0863">Zinc-finger</keyword>
<keyword evidence="16" id="KW-1133">Transmembrane helix</keyword>
<evidence type="ECO:0000256" key="13">
    <source>
        <dbReference type="PROSITE-ProRule" id="PRU00024"/>
    </source>
</evidence>
<reference evidence="20" key="3">
    <citation type="submission" date="2025-09" db="UniProtKB">
        <authorList>
            <consortium name="Ensembl"/>
        </authorList>
    </citation>
    <scope>IDENTIFICATION</scope>
</reference>
<dbReference type="Bgee" id="ENSGACG00000010359">
    <property type="expression patterns" value="Expressed in zone of skin and 1 other cell type or tissue"/>
</dbReference>
<organism evidence="20 21">
    <name type="scientific">Gasterosteus aculeatus aculeatus</name>
    <name type="common">three-spined stickleback</name>
    <dbReference type="NCBI Taxonomy" id="481459"/>
    <lineage>
        <taxon>Eukaryota</taxon>
        <taxon>Metazoa</taxon>
        <taxon>Chordata</taxon>
        <taxon>Craniata</taxon>
        <taxon>Vertebrata</taxon>
        <taxon>Euteleostomi</taxon>
        <taxon>Actinopterygii</taxon>
        <taxon>Neopterygii</taxon>
        <taxon>Teleostei</taxon>
        <taxon>Neoteleostei</taxon>
        <taxon>Acanthomorphata</taxon>
        <taxon>Eupercaria</taxon>
        <taxon>Perciformes</taxon>
        <taxon>Cottioidei</taxon>
        <taxon>Gasterosteales</taxon>
        <taxon>Gasterosteidae</taxon>
        <taxon>Gasterosteus</taxon>
    </lineage>
</organism>
<keyword evidence="21" id="KW-1185">Reference proteome</keyword>
<dbReference type="PANTHER" id="PTHR24099">
    <property type="entry name" value="E3 UBIQUITIN-PROTEIN LIGASE TRIM36-RELATED"/>
    <property type="match status" value="1"/>
</dbReference>
<dbReference type="SUPFAM" id="SSF57845">
    <property type="entry name" value="B-box zinc-binding domain"/>
    <property type="match status" value="1"/>
</dbReference>
<name>G3P7W7_GASAC</name>
<dbReference type="eggNOG" id="KOG2177">
    <property type="taxonomic scope" value="Eukaryota"/>
</dbReference>
<dbReference type="Proteomes" id="UP000007635">
    <property type="component" value="Chromosome XII"/>
</dbReference>
<dbReference type="GeneTree" id="ENSGT00940000154004"/>
<dbReference type="FunFam" id="3.30.40.10:FF:000014">
    <property type="entry name" value="probable E3 ubiquitin-protein ligase MID2"/>
    <property type="match status" value="1"/>
</dbReference>
<dbReference type="PROSITE" id="PS50119">
    <property type="entry name" value="ZF_BBOX"/>
    <property type="match status" value="1"/>
</dbReference>
<keyword evidence="11" id="KW-0514">Muscle protein</keyword>
<evidence type="ECO:0000256" key="8">
    <source>
        <dbReference type="ARBA" id="ARBA00022771"/>
    </source>
</evidence>
<dbReference type="InterPro" id="IPR001841">
    <property type="entry name" value="Znf_RING"/>
</dbReference>
<dbReference type="PANTHER" id="PTHR24099:SF17">
    <property type="entry name" value="TRIPARTITE MOTIF CONTAINING 55"/>
    <property type="match status" value="1"/>
</dbReference>
<feature type="domain" description="RING-type" evidence="17">
    <location>
        <begin position="39"/>
        <end position="92"/>
    </location>
</feature>
<sequence length="507" mass="56130">MEKKEEVELDERAEPSCLQAAGGVQGEAALATLQKQLICPICLELFSKPVVILPCQHNLCRKCANELYQPSLFQARTTMQVSSGRFRCPTCRQEVVLDRHGVYSLQRNLLVENIVDVYKQEVGNNGNAAGPLPPPPPSAHVTCSDHEGERVNIYCLTCQVPTCSLCKVFGAHQSCQVAPLTDIYQQKKDELSGEVSSLVAVNDKVQALINELEETCKKIEENSKTQKQLVSEKFSCVFSILQERQKVMTQRISSEQEEKTGRAQALARCHRDTVGANCKLVERAVSSMEERDTAAFVQNSRELITKVISATSFSPAETLKPGDESLSPYRFNFSRQERALKSIDFLQAVVQDVPEIEKEPEVPKEPSVHIVEPEHHQEASLQNPQRVVEPIIELNPTIISPPVKPAAPTSAPVQPAAGLVRDSVEPDLNDGEPALMKNKTTEEEEEEDEEEEKEQAEGCAAPGAVKGGTGCEELEETSTQMVVIMLFYLLAFLVLLQKVWAYIGCFI</sequence>
<dbReference type="Gene3D" id="1.20.5.170">
    <property type="match status" value="1"/>
</dbReference>
<dbReference type="GO" id="GO:0005634">
    <property type="term" value="C:nucleus"/>
    <property type="evidence" value="ECO:0007669"/>
    <property type="project" value="UniProtKB-SubCell"/>
</dbReference>
<evidence type="ECO:0000313" key="21">
    <source>
        <dbReference type="Proteomes" id="UP000007635"/>
    </source>
</evidence>